<dbReference type="Gene3D" id="2.10.260.10">
    <property type="match status" value="1"/>
</dbReference>
<sequence length="75" mass="8408">MSKEGRFLIPAAIRNELGLRAGEALTLSVVDGEVRVIRRVSAIRRMQKRLAGLRDPKNPAVDELLRERRAVSAEE</sequence>
<dbReference type="NCBIfam" id="TIGR01439">
    <property type="entry name" value="lp_hng_hel_AbrB"/>
    <property type="match status" value="1"/>
</dbReference>
<name>A4BVI3_9GAMM</name>
<dbReference type="EMBL" id="AAOF01000027">
    <property type="protein sequence ID" value="EAR20248.1"/>
    <property type="molecule type" value="Genomic_DNA"/>
</dbReference>
<dbReference type="InterPro" id="IPR007159">
    <property type="entry name" value="SpoVT-AbrB_dom"/>
</dbReference>
<evidence type="ECO:0000313" key="3">
    <source>
        <dbReference type="EMBL" id="EAR20248.1"/>
    </source>
</evidence>
<feature type="domain" description="SpoVT-AbrB" evidence="2">
    <location>
        <begin position="1"/>
        <end position="42"/>
    </location>
</feature>
<dbReference type="InterPro" id="IPR037914">
    <property type="entry name" value="SpoVT-AbrB_sf"/>
</dbReference>
<comment type="caution">
    <text evidence="3">The sequence shown here is derived from an EMBL/GenBank/DDBJ whole genome shotgun (WGS) entry which is preliminary data.</text>
</comment>
<evidence type="ECO:0000256" key="1">
    <source>
        <dbReference type="PROSITE-ProRule" id="PRU01076"/>
    </source>
</evidence>
<organism evidence="3 4">
    <name type="scientific">Nitrococcus mobilis Nb-231</name>
    <dbReference type="NCBI Taxonomy" id="314278"/>
    <lineage>
        <taxon>Bacteria</taxon>
        <taxon>Pseudomonadati</taxon>
        <taxon>Pseudomonadota</taxon>
        <taxon>Gammaproteobacteria</taxon>
        <taxon>Chromatiales</taxon>
        <taxon>Ectothiorhodospiraceae</taxon>
        <taxon>Nitrococcus</taxon>
    </lineage>
</organism>
<keyword evidence="1" id="KW-0238">DNA-binding</keyword>
<dbReference type="SUPFAM" id="SSF89447">
    <property type="entry name" value="AbrB/MazE/MraZ-like"/>
    <property type="match status" value="1"/>
</dbReference>
<proteinExistence type="predicted"/>
<evidence type="ECO:0000259" key="2">
    <source>
        <dbReference type="PROSITE" id="PS51740"/>
    </source>
</evidence>
<accession>A4BVI3</accession>
<dbReference type="AlphaFoldDB" id="A4BVI3"/>
<dbReference type="OrthoDB" id="33406at2"/>
<dbReference type="GO" id="GO:0003677">
    <property type="term" value="F:DNA binding"/>
    <property type="evidence" value="ECO:0007669"/>
    <property type="project" value="UniProtKB-UniRule"/>
</dbReference>
<evidence type="ECO:0000313" key="4">
    <source>
        <dbReference type="Proteomes" id="UP000003374"/>
    </source>
</evidence>
<dbReference type="HOGENOM" id="CLU_2667366_0_0_6"/>
<dbReference type="Proteomes" id="UP000003374">
    <property type="component" value="Unassembled WGS sequence"/>
</dbReference>
<gene>
    <name evidence="3" type="ORF">NB231_12866</name>
</gene>
<reference evidence="3 4" key="1">
    <citation type="submission" date="2006-02" db="EMBL/GenBank/DDBJ databases">
        <authorList>
            <person name="Waterbury J."/>
            <person name="Ferriera S."/>
            <person name="Johnson J."/>
            <person name="Kravitz S."/>
            <person name="Halpern A."/>
            <person name="Remington K."/>
            <person name="Beeson K."/>
            <person name="Tran B."/>
            <person name="Rogers Y.-H."/>
            <person name="Friedman R."/>
            <person name="Venter J.C."/>
        </authorList>
    </citation>
    <scope>NUCLEOTIDE SEQUENCE [LARGE SCALE GENOMIC DNA]</scope>
    <source>
        <strain evidence="3 4">Nb-231</strain>
    </source>
</reference>
<dbReference type="RefSeq" id="WP_005003242.1">
    <property type="nucleotide sequence ID" value="NZ_CH672427.1"/>
</dbReference>
<protein>
    <recommendedName>
        <fullName evidence="2">SpoVT-AbrB domain-containing protein</fullName>
    </recommendedName>
</protein>
<keyword evidence="4" id="KW-1185">Reference proteome</keyword>
<dbReference type="PROSITE" id="PS51740">
    <property type="entry name" value="SPOVT_ABRB"/>
    <property type="match status" value="1"/>
</dbReference>